<dbReference type="CDD" id="cd02953">
    <property type="entry name" value="DsbDgamma"/>
    <property type="match status" value="1"/>
</dbReference>
<dbReference type="SUPFAM" id="SSF52833">
    <property type="entry name" value="Thioredoxin-like"/>
    <property type="match status" value="1"/>
</dbReference>
<feature type="transmembrane region" description="Helical" evidence="7">
    <location>
        <begin position="218"/>
        <end position="242"/>
    </location>
</feature>
<evidence type="ECO:0000256" key="3">
    <source>
        <dbReference type="ARBA" id="ARBA00022692"/>
    </source>
</evidence>
<feature type="transmembrane region" description="Helical" evidence="7">
    <location>
        <begin position="391"/>
        <end position="411"/>
    </location>
</feature>
<evidence type="ECO:0000256" key="4">
    <source>
        <dbReference type="ARBA" id="ARBA00022748"/>
    </source>
</evidence>
<dbReference type="EC" id="1.8.1.8" evidence="9"/>
<reference evidence="9" key="1">
    <citation type="submission" date="2019-11" db="EMBL/GenBank/DDBJ databases">
        <authorList>
            <person name="Kojima H."/>
        </authorList>
    </citation>
    <scope>NUCLEOTIDE SEQUENCE</scope>
    <source>
        <strain evidence="9">H1576</strain>
    </source>
</reference>
<name>A0A975GDW2_9BACT</name>
<feature type="domain" description="Thioredoxin" evidence="8">
    <location>
        <begin position="459"/>
        <end position="583"/>
    </location>
</feature>
<dbReference type="PANTHER" id="PTHR32234:SF0">
    <property type="entry name" value="THIOL:DISULFIDE INTERCHANGE PROTEIN DSBD"/>
    <property type="match status" value="1"/>
</dbReference>
<dbReference type="InterPro" id="IPR003834">
    <property type="entry name" value="Cyt_c_assmbl_TM_dom"/>
</dbReference>
<dbReference type="GO" id="GO:0047134">
    <property type="term" value="F:protein-disulfide reductase [NAD(P)H] activity"/>
    <property type="evidence" value="ECO:0007669"/>
    <property type="project" value="UniProtKB-EC"/>
</dbReference>
<evidence type="ECO:0000313" key="9">
    <source>
        <dbReference type="EMBL" id="QSZ43100.1"/>
    </source>
</evidence>
<feature type="transmembrane region" description="Helical" evidence="7">
    <location>
        <begin position="365"/>
        <end position="385"/>
    </location>
</feature>
<dbReference type="KEGG" id="saqt:GJV85_07740"/>
<dbReference type="Pfam" id="PF11412">
    <property type="entry name" value="DsbD_N"/>
    <property type="match status" value="1"/>
</dbReference>
<feature type="transmembrane region" description="Helical" evidence="7">
    <location>
        <begin position="174"/>
        <end position="206"/>
    </location>
</feature>
<dbReference type="PROSITE" id="PS51352">
    <property type="entry name" value="THIOREDOXIN_2"/>
    <property type="match status" value="1"/>
</dbReference>
<evidence type="ECO:0000256" key="6">
    <source>
        <dbReference type="ARBA" id="ARBA00023136"/>
    </source>
</evidence>
<keyword evidence="6 7" id="KW-0472">Membrane</keyword>
<dbReference type="SUPFAM" id="SSF74863">
    <property type="entry name" value="Thiol:disulfide interchange protein DsbD, N-terminal domain (DsbD-alpha)"/>
    <property type="match status" value="1"/>
</dbReference>
<dbReference type="Gene3D" id="2.60.40.1250">
    <property type="entry name" value="Thiol:disulfide interchange protein DsbD, N-terminal domain"/>
    <property type="match status" value="1"/>
</dbReference>
<accession>A0A975GDW2</accession>
<dbReference type="InterPro" id="IPR036929">
    <property type="entry name" value="DsbDN_sf"/>
</dbReference>
<keyword evidence="10" id="KW-1185">Reference proteome</keyword>
<dbReference type="InterPro" id="IPR036249">
    <property type="entry name" value="Thioredoxin-like_sf"/>
</dbReference>
<feature type="transmembrane region" description="Helical" evidence="7">
    <location>
        <begin position="254"/>
        <end position="274"/>
    </location>
</feature>
<sequence>MYLVLVMLFSFTSLHGGDFLMPEEAFKPYAKVNSQMNIVAGVELGDDIYLYEHALKLELKDSSGVSISKIDAPKTTNHHDEEVYLTSPEFTIKLKNDAGVTGLQDITFVLSYQGCSELGLCYEPAKIEYKLSIDTAALDGLQEKIVEPLKSTNSATQEKSQMDQIADTIKSGSVLAILLTFFGFGLLLAMTPCVFPMIPIISGLIISQGEGITTKKAFALSVTYVLAMAVAYTIAGVLAGLFGANLQAALQTPWVVYSFSFVFVALAFSMFGFYELKLPDSLVAKVSSPGKRSGFVGVAIMGFLSALIVGPCVAAPLAGALVYIGQTGDALLGGLALFFMSIGMGIPLIVVGVSAGKFMPKPGAWMTMVTAIFGVMMLAVAIWMLEKVVAPSITMILYSLLGIGFSFFLGVFDNKGHFFRHSVAMVIFIYSVSLFVGFLAGYSSMTEPLGFLKQKEVITSVGSKKEELAFEIVRSVGELDTLLEKNRGKKILLDFAADWCTSCKELDHLTFGDEKVKNKMNEFVLIRADVTKNTDEEKALSKKYGVFGPPAILFFDKDSKLISSKTVIGFVDADTFLKHLNSI</sequence>
<organism evidence="9 10">
    <name type="scientific">Sulfurimonas aquatica</name>
    <dbReference type="NCBI Taxonomy" id="2672570"/>
    <lineage>
        <taxon>Bacteria</taxon>
        <taxon>Pseudomonadati</taxon>
        <taxon>Campylobacterota</taxon>
        <taxon>Epsilonproteobacteria</taxon>
        <taxon>Campylobacterales</taxon>
        <taxon>Sulfurimonadaceae</taxon>
        <taxon>Sulfurimonas</taxon>
    </lineage>
</organism>
<dbReference type="Gene3D" id="3.40.30.10">
    <property type="entry name" value="Glutaredoxin"/>
    <property type="match status" value="1"/>
</dbReference>
<evidence type="ECO:0000259" key="8">
    <source>
        <dbReference type="PROSITE" id="PS51352"/>
    </source>
</evidence>
<reference evidence="9" key="2">
    <citation type="submission" date="2021-04" db="EMBL/GenBank/DDBJ databases">
        <title>Isolation and characterization of a novel species of the genus Sulfurimonas.</title>
        <authorList>
            <person name="Fukui M."/>
        </authorList>
    </citation>
    <scope>NUCLEOTIDE SEQUENCE</scope>
    <source>
        <strain evidence="9">H1576</strain>
    </source>
</reference>
<keyword evidence="5 7" id="KW-1133">Transmembrane helix</keyword>
<dbReference type="AlphaFoldDB" id="A0A975GDW2"/>
<evidence type="ECO:0000256" key="1">
    <source>
        <dbReference type="ARBA" id="ARBA00004651"/>
    </source>
</evidence>
<gene>
    <name evidence="9" type="primary">dsbD</name>
    <name evidence="9" type="ORF">GJV85_07740</name>
</gene>
<dbReference type="GO" id="GO:0045454">
    <property type="term" value="P:cell redox homeostasis"/>
    <property type="evidence" value="ECO:0007669"/>
    <property type="project" value="TreeGrafter"/>
</dbReference>
<keyword evidence="4" id="KW-0201">Cytochrome c-type biogenesis</keyword>
<dbReference type="GO" id="GO:0017004">
    <property type="term" value="P:cytochrome complex assembly"/>
    <property type="evidence" value="ECO:0007669"/>
    <property type="project" value="UniProtKB-KW"/>
</dbReference>
<dbReference type="Proteomes" id="UP000671852">
    <property type="component" value="Chromosome"/>
</dbReference>
<dbReference type="Pfam" id="PF02683">
    <property type="entry name" value="DsbD_TM"/>
    <property type="match status" value="1"/>
</dbReference>
<feature type="transmembrane region" description="Helical" evidence="7">
    <location>
        <begin position="295"/>
        <end position="324"/>
    </location>
</feature>
<dbReference type="InterPro" id="IPR028250">
    <property type="entry name" value="DsbDN"/>
</dbReference>
<proteinExistence type="predicted"/>
<evidence type="ECO:0000313" key="10">
    <source>
        <dbReference type="Proteomes" id="UP000671852"/>
    </source>
</evidence>
<dbReference type="Pfam" id="PF13098">
    <property type="entry name" value="Thioredoxin_2"/>
    <property type="match status" value="1"/>
</dbReference>
<evidence type="ECO:0000256" key="5">
    <source>
        <dbReference type="ARBA" id="ARBA00022989"/>
    </source>
</evidence>
<evidence type="ECO:0000256" key="7">
    <source>
        <dbReference type="SAM" id="Phobius"/>
    </source>
</evidence>
<dbReference type="PANTHER" id="PTHR32234">
    <property type="entry name" value="THIOL:DISULFIDE INTERCHANGE PROTEIN DSBD"/>
    <property type="match status" value="1"/>
</dbReference>
<feature type="transmembrane region" description="Helical" evidence="7">
    <location>
        <begin position="330"/>
        <end position="353"/>
    </location>
</feature>
<feature type="transmembrane region" description="Helical" evidence="7">
    <location>
        <begin position="423"/>
        <end position="445"/>
    </location>
</feature>
<keyword evidence="9" id="KW-0560">Oxidoreductase</keyword>
<dbReference type="NCBIfam" id="NF001419">
    <property type="entry name" value="PRK00293.1"/>
    <property type="match status" value="1"/>
</dbReference>
<dbReference type="InterPro" id="IPR012336">
    <property type="entry name" value="Thioredoxin-like_fold"/>
</dbReference>
<keyword evidence="2" id="KW-1003">Cell membrane</keyword>
<comment type="subcellular location">
    <subcellularLocation>
        <location evidence="1">Cell membrane</location>
        <topology evidence="1">Multi-pass membrane protein</topology>
    </subcellularLocation>
</comment>
<evidence type="ECO:0000256" key="2">
    <source>
        <dbReference type="ARBA" id="ARBA00022475"/>
    </source>
</evidence>
<dbReference type="EMBL" id="CP046072">
    <property type="protein sequence ID" value="QSZ43100.1"/>
    <property type="molecule type" value="Genomic_DNA"/>
</dbReference>
<keyword evidence="3 7" id="KW-0812">Transmembrane</keyword>
<dbReference type="InterPro" id="IPR035671">
    <property type="entry name" value="DsbD_gamma"/>
</dbReference>
<dbReference type="GO" id="GO:0005886">
    <property type="term" value="C:plasma membrane"/>
    <property type="evidence" value="ECO:0007669"/>
    <property type="project" value="UniProtKB-SubCell"/>
</dbReference>
<dbReference type="InterPro" id="IPR013766">
    <property type="entry name" value="Thioredoxin_domain"/>
</dbReference>
<protein>
    <submittedName>
        <fullName evidence="9">Protein-disulfide reductase DsbD</fullName>
        <ecNumber evidence="9">1.8.1.8</ecNumber>
    </submittedName>
</protein>